<dbReference type="Gene3D" id="3.90.1200.10">
    <property type="match status" value="1"/>
</dbReference>
<accession>A0ABP9QGV2</accession>
<organism evidence="3 4">
    <name type="scientific">Pseudonocardia eucalypti</name>
    <dbReference type="NCBI Taxonomy" id="648755"/>
    <lineage>
        <taxon>Bacteria</taxon>
        <taxon>Bacillati</taxon>
        <taxon>Actinomycetota</taxon>
        <taxon>Actinomycetes</taxon>
        <taxon>Pseudonocardiales</taxon>
        <taxon>Pseudonocardiaceae</taxon>
        <taxon>Pseudonocardia</taxon>
    </lineage>
</organism>
<dbReference type="PANTHER" id="PTHR21310">
    <property type="entry name" value="AMINOGLYCOSIDE PHOSPHOTRANSFERASE-RELATED-RELATED"/>
    <property type="match status" value="1"/>
</dbReference>
<proteinExistence type="predicted"/>
<dbReference type="InterPro" id="IPR051678">
    <property type="entry name" value="AGP_Transferase"/>
</dbReference>
<dbReference type="InterPro" id="IPR041726">
    <property type="entry name" value="ACAD10_11_N"/>
</dbReference>
<feature type="domain" description="Aminoglycoside phosphotransferase" evidence="2">
    <location>
        <begin position="37"/>
        <end position="130"/>
    </location>
</feature>
<dbReference type="Gene3D" id="3.30.200.20">
    <property type="entry name" value="Phosphorylase Kinase, domain 1"/>
    <property type="match status" value="1"/>
</dbReference>
<dbReference type="InterPro" id="IPR011009">
    <property type="entry name" value="Kinase-like_dom_sf"/>
</dbReference>
<protein>
    <submittedName>
        <fullName evidence="3">Phosphotransferase family protein</fullName>
    </submittedName>
</protein>
<reference evidence="4" key="1">
    <citation type="journal article" date="2019" name="Int. J. Syst. Evol. Microbiol.">
        <title>The Global Catalogue of Microorganisms (GCM) 10K type strain sequencing project: providing services to taxonomists for standard genome sequencing and annotation.</title>
        <authorList>
            <consortium name="The Broad Institute Genomics Platform"/>
            <consortium name="The Broad Institute Genome Sequencing Center for Infectious Disease"/>
            <person name="Wu L."/>
            <person name="Ma J."/>
        </authorList>
    </citation>
    <scope>NUCLEOTIDE SEQUENCE [LARGE SCALE GENOMIC DNA]</scope>
    <source>
        <strain evidence="4">JCM 18303</strain>
    </source>
</reference>
<evidence type="ECO:0000313" key="4">
    <source>
        <dbReference type="Proteomes" id="UP001428817"/>
    </source>
</evidence>
<dbReference type="Proteomes" id="UP001428817">
    <property type="component" value="Unassembled WGS sequence"/>
</dbReference>
<dbReference type="RefSeq" id="WP_185060125.1">
    <property type="nucleotide sequence ID" value="NZ_BAABJP010000024.1"/>
</dbReference>
<feature type="region of interest" description="Disordered" evidence="1">
    <location>
        <begin position="128"/>
        <end position="183"/>
    </location>
</feature>
<dbReference type="CDD" id="cd05154">
    <property type="entry name" value="ACAD10_11_N-like"/>
    <property type="match status" value="1"/>
</dbReference>
<dbReference type="InterPro" id="IPR002575">
    <property type="entry name" value="Aminoglycoside_PTrfase"/>
</dbReference>
<dbReference type="Pfam" id="PF01636">
    <property type="entry name" value="APH"/>
    <property type="match status" value="2"/>
</dbReference>
<dbReference type="PANTHER" id="PTHR21310:SF57">
    <property type="entry name" value="BLR2944 PROTEIN"/>
    <property type="match status" value="1"/>
</dbReference>
<name>A0ABP9QGV2_9PSEU</name>
<sequence length="380" mass="40741">MSVLSARVDTVAELHGALAEFVGERVGADVSVSEPRRMAGGTGNETWAFDVLDPAGLVRDRLVLRRTVEQGMLDGDPGTEFELLTALDRAGFPVPRPRWCVTEDSPLARPFIVVERLSGTDLRKHLARNAPAGRAPSSARAGDTARNAPAERVPGSAPAGDAVRNAPAERLPGSACAGDTAARPDVDRRRLGRRLVRLQAGLHRLVPVPGLDDSPPLDRWAEAIERATGDPGPLLATALDWLRATPPEPGHRCVVHGDFKTNNLVLGADDTLTVLDWELAHVGDPVEDLAWTMLWTTGFDLVGGLLGVDEYLAAYQAEAGRPVEPARLRYWRIFALVKLAAIFLTGVSRSTDPTPTLMGRAVHHIDAELGSLLPEALVAS</sequence>
<evidence type="ECO:0000256" key="1">
    <source>
        <dbReference type="SAM" id="MobiDB-lite"/>
    </source>
</evidence>
<feature type="compositionally biased region" description="Low complexity" evidence="1">
    <location>
        <begin position="130"/>
        <end position="142"/>
    </location>
</feature>
<comment type="caution">
    <text evidence="3">The sequence shown here is derived from an EMBL/GenBank/DDBJ whole genome shotgun (WGS) entry which is preliminary data.</text>
</comment>
<dbReference type="SUPFAM" id="SSF56112">
    <property type="entry name" value="Protein kinase-like (PK-like)"/>
    <property type="match status" value="1"/>
</dbReference>
<evidence type="ECO:0000313" key="3">
    <source>
        <dbReference type="EMBL" id="GAA5161691.1"/>
    </source>
</evidence>
<gene>
    <name evidence="3" type="ORF">GCM10023321_46330</name>
</gene>
<feature type="domain" description="Aminoglycoside phosphotransferase" evidence="2">
    <location>
        <begin position="169"/>
        <end position="329"/>
    </location>
</feature>
<keyword evidence="4" id="KW-1185">Reference proteome</keyword>
<evidence type="ECO:0000259" key="2">
    <source>
        <dbReference type="Pfam" id="PF01636"/>
    </source>
</evidence>
<dbReference type="EMBL" id="BAABJP010000024">
    <property type="protein sequence ID" value="GAA5161691.1"/>
    <property type="molecule type" value="Genomic_DNA"/>
</dbReference>